<dbReference type="HOGENOM" id="CLU_2076686_0_0_1"/>
<dbReference type="AlphaFoldDB" id="A0A0D3GLZ1"/>
<feature type="compositionally biased region" description="Basic and acidic residues" evidence="1">
    <location>
        <begin position="76"/>
        <end position="89"/>
    </location>
</feature>
<name>A0A0D3GLZ1_9ORYZ</name>
<evidence type="ECO:0000256" key="1">
    <source>
        <dbReference type="SAM" id="MobiDB-lite"/>
    </source>
</evidence>
<evidence type="ECO:0000313" key="3">
    <source>
        <dbReference type="Proteomes" id="UP000026960"/>
    </source>
</evidence>
<organism evidence="2">
    <name type="scientific">Oryza barthii</name>
    <dbReference type="NCBI Taxonomy" id="65489"/>
    <lineage>
        <taxon>Eukaryota</taxon>
        <taxon>Viridiplantae</taxon>
        <taxon>Streptophyta</taxon>
        <taxon>Embryophyta</taxon>
        <taxon>Tracheophyta</taxon>
        <taxon>Spermatophyta</taxon>
        <taxon>Magnoliopsida</taxon>
        <taxon>Liliopsida</taxon>
        <taxon>Poales</taxon>
        <taxon>Poaceae</taxon>
        <taxon>BOP clade</taxon>
        <taxon>Oryzoideae</taxon>
        <taxon>Oryzeae</taxon>
        <taxon>Oryzinae</taxon>
        <taxon>Oryza</taxon>
    </lineage>
</organism>
<protein>
    <submittedName>
        <fullName evidence="2">Uncharacterized protein</fullName>
    </submittedName>
</protein>
<dbReference type="EnsemblPlants" id="OBART07G02070.1">
    <property type="protein sequence ID" value="OBART07G02070.1"/>
    <property type="gene ID" value="OBART07G02070"/>
</dbReference>
<proteinExistence type="predicted"/>
<dbReference type="Gramene" id="OBART07G02070.1">
    <property type="protein sequence ID" value="OBART07G02070.1"/>
    <property type="gene ID" value="OBART07G02070"/>
</dbReference>
<dbReference type="PaxDb" id="65489-OBART07G02070.1"/>
<sequence length="118" mass="12038">MRRPPPRLPPPLCLAAARVARQKAGGGGVTGSGNLLPDPAPPVSGSILSGVGGRILSVEAVTDQHIDDSVQPGVEAGKEETGGCGDRRVKTQSGLGRTDNDGSFLLLRALSCCLTPQE</sequence>
<feature type="region of interest" description="Disordered" evidence="1">
    <location>
        <begin position="69"/>
        <end position="97"/>
    </location>
</feature>
<accession>A0A0D3GLZ1</accession>
<dbReference type="Proteomes" id="UP000026960">
    <property type="component" value="Chromosome 7"/>
</dbReference>
<reference evidence="2" key="2">
    <citation type="submission" date="2015-03" db="UniProtKB">
        <authorList>
            <consortium name="EnsemblPlants"/>
        </authorList>
    </citation>
    <scope>IDENTIFICATION</scope>
</reference>
<keyword evidence="3" id="KW-1185">Reference proteome</keyword>
<reference evidence="2" key="1">
    <citation type="journal article" date="2009" name="Rice">
        <title>De Novo Next Generation Sequencing of Plant Genomes.</title>
        <authorList>
            <person name="Rounsley S."/>
            <person name="Marri P.R."/>
            <person name="Yu Y."/>
            <person name="He R."/>
            <person name="Sisneros N."/>
            <person name="Goicoechea J.L."/>
            <person name="Lee S.J."/>
            <person name="Angelova A."/>
            <person name="Kudrna D."/>
            <person name="Luo M."/>
            <person name="Affourtit J."/>
            <person name="Desany B."/>
            <person name="Knight J."/>
            <person name="Niazi F."/>
            <person name="Egholm M."/>
            <person name="Wing R.A."/>
        </authorList>
    </citation>
    <scope>NUCLEOTIDE SEQUENCE [LARGE SCALE GENOMIC DNA]</scope>
    <source>
        <strain evidence="2">cv. IRGC 105608</strain>
    </source>
</reference>
<evidence type="ECO:0000313" key="2">
    <source>
        <dbReference type="EnsemblPlants" id="OBART07G02070.1"/>
    </source>
</evidence>